<dbReference type="Proteomes" id="UP000095362">
    <property type="component" value="Unassembled WGS sequence"/>
</dbReference>
<evidence type="ECO:0000313" key="2">
    <source>
        <dbReference type="EMBL" id="CUO13470.1"/>
    </source>
</evidence>
<protein>
    <submittedName>
        <fullName evidence="1">Uncharacterized protein</fullName>
    </submittedName>
</protein>
<gene>
    <name evidence="2" type="ORF">ERS852481_01449</name>
    <name evidence="1" type="ORF">ERS852574_01457</name>
</gene>
<evidence type="ECO:0000313" key="4">
    <source>
        <dbReference type="Proteomes" id="UP000095727"/>
    </source>
</evidence>
<accession>A0A173SJX7</accession>
<evidence type="ECO:0000313" key="1">
    <source>
        <dbReference type="EMBL" id="CUM90025.1"/>
    </source>
</evidence>
<dbReference type="STRING" id="410072.ERS852525_02365"/>
<proteinExistence type="predicted"/>
<dbReference type="AlphaFoldDB" id="A0A173SJX7"/>
<name>A0A173SJX7_9FIRM</name>
<reference evidence="3 4" key="1">
    <citation type="submission" date="2015-09" db="EMBL/GenBank/DDBJ databases">
        <authorList>
            <consortium name="Pathogen Informatics"/>
        </authorList>
    </citation>
    <scope>NUCLEOTIDE SEQUENCE [LARGE SCALE GENOMIC DNA]</scope>
    <source>
        <strain evidence="2 3">2789STDY5834866</strain>
        <strain evidence="1 4">2789STDY5834962</strain>
    </source>
</reference>
<dbReference type="PaxDb" id="410072-ERS852525_02365"/>
<evidence type="ECO:0000313" key="3">
    <source>
        <dbReference type="Proteomes" id="UP000095362"/>
    </source>
</evidence>
<organism evidence="1 4">
    <name type="scientific">Coprococcus comes</name>
    <dbReference type="NCBI Taxonomy" id="410072"/>
    <lineage>
        <taxon>Bacteria</taxon>
        <taxon>Bacillati</taxon>
        <taxon>Bacillota</taxon>
        <taxon>Clostridia</taxon>
        <taxon>Lachnospirales</taxon>
        <taxon>Lachnospiraceae</taxon>
        <taxon>Coprococcus</taxon>
    </lineage>
</organism>
<dbReference type="EMBL" id="CYXR01000008">
    <property type="protein sequence ID" value="CUM90025.1"/>
    <property type="molecule type" value="Genomic_DNA"/>
</dbReference>
<dbReference type="EMBL" id="CYZK01000007">
    <property type="protein sequence ID" value="CUO13470.1"/>
    <property type="molecule type" value="Genomic_DNA"/>
</dbReference>
<sequence>MKWDEWLKKIIKEITSDYTISEETSKSFFEELMQLLK</sequence>
<dbReference type="Proteomes" id="UP000095727">
    <property type="component" value="Unassembled WGS sequence"/>
</dbReference>